<dbReference type="KEGG" id="ssl:SS1G_08108"/>
<gene>
    <name evidence="2" type="ORF">SS1G_08108</name>
</gene>
<dbReference type="AlphaFoldDB" id="A7ES03"/>
<keyword evidence="3" id="KW-1185">Reference proteome</keyword>
<proteinExistence type="predicted"/>
<reference evidence="3" key="1">
    <citation type="journal article" date="2011" name="PLoS Genet.">
        <title>Genomic analysis of the necrotrophic fungal pathogens Sclerotinia sclerotiorum and Botrytis cinerea.</title>
        <authorList>
            <person name="Amselem J."/>
            <person name="Cuomo C.A."/>
            <person name="van Kan J.A."/>
            <person name="Viaud M."/>
            <person name="Benito E.P."/>
            <person name="Couloux A."/>
            <person name="Coutinho P.M."/>
            <person name="de Vries R.P."/>
            <person name="Dyer P.S."/>
            <person name="Fillinger S."/>
            <person name="Fournier E."/>
            <person name="Gout L."/>
            <person name="Hahn M."/>
            <person name="Kohn L."/>
            <person name="Lapalu N."/>
            <person name="Plummer K.M."/>
            <person name="Pradier J.M."/>
            <person name="Quevillon E."/>
            <person name="Sharon A."/>
            <person name="Simon A."/>
            <person name="ten Have A."/>
            <person name="Tudzynski B."/>
            <person name="Tudzynski P."/>
            <person name="Wincker P."/>
            <person name="Andrew M."/>
            <person name="Anthouard V."/>
            <person name="Beever R.E."/>
            <person name="Beffa R."/>
            <person name="Benoit I."/>
            <person name="Bouzid O."/>
            <person name="Brault B."/>
            <person name="Chen Z."/>
            <person name="Choquer M."/>
            <person name="Collemare J."/>
            <person name="Cotton P."/>
            <person name="Danchin E.G."/>
            <person name="Da Silva C."/>
            <person name="Gautier A."/>
            <person name="Giraud C."/>
            <person name="Giraud T."/>
            <person name="Gonzalez C."/>
            <person name="Grossetete S."/>
            <person name="Guldener U."/>
            <person name="Henrissat B."/>
            <person name="Howlett B.J."/>
            <person name="Kodira C."/>
            <person name="Kretschmer M."/>
            <person name="Lappartient A."/>
            <person name="Leroch M."/>
            <person name="Levis C."/>
            <person name="Mauceli E."/>
            <person name="Neuveglise C."/>
            <person name="Oeser B."/>
            <person name="Pearson M."/>
            <person name="Poulain J."/>
            <person name="Poussereau N."/>
            <person name="Quesneville H."/>
            <person name="Rascle C."/>
            <person name="Schumacher J."/>
            <person name="Segurens B."/>
            <person name="Sexton A."/>
            <person name="Silva E."/>
            <person name="Sirven C."/>
            <person name="Soanes D.M."/>
            <person name="Talbot N.J."/>
            <person name="Templeton M."/>
            <person name="Yandava C."/>
            <person name="Yarden O."/>
            <person name="Zeng Q."/>
            <person name="Rollins J.A."/>
            <person name="Lebrun M.H."/>
            <person name="Dickman M."/>
        </authorList>
    </citation>
    <scope>NUCLEOTIDE SEQUENCE [LARGE SCALE GENOMIC DNA]</scope>
    <source>
        <strain evidence="3">ATCC 18683 / 1980 / Ss-1</strain>
    </source>
</reference>
<dbReference type="InParanoid" id="A7ES03"/>
<evidence type="ECO:0000256" key="1">
    <source>
        <dbReference type="SAM" id="MobiDB-lite"/>
    </source>
</evidence>
<evidence type="ECO:0000313" key="2">
    <source>
        <dbReference type="EMBL" id="EDN92245.1"/>
    </source>
</evidence>
<evidence type="ECO:0000313" key="3">
    <source>
        <dbReference type="Proteomes" id="UP000001312"/>
    </source>
</evidence>
<organism evidence="2 3">
    <name type="scientific">Sclerotinia sclerotiorum (strain ATCC 18683 / 1980 / Ss-1)</name>
    <name type="common">White mold</name>
    <name type="synonym">Whetzelinia sclerotiorum</name>
    <dbReference type="NCBI Taxonomy" id="665079"/>
    <lineage>
        <taxon>Eukaryota</taxon>
        <taxon>Fungi</taxon>
        <taxon>Dikarya</taxon>
        <taxon>Ascomycota</taxon>
        <taxon>Pezizomycotina</taxon>
        <taxon>Leotiomycetes</taxon>
        <taxon>Helotiales</taxon>
        <taxon>Sclerotiniaceae</taxon>
        <taxon>Sclerotinia</taxon>
    </lineage>
</organism>
<dbReference type="EMBL" id="CH476630">
    <property type="protein sequence ID" value="EDN92245.1"/>
    <property type="molecule type" value="Genomic_DNA"/>
</dbReference>
<dbReference type="GeneID" id="5487110"/>
<feature type="compositionally biased region" description="Basic and acidic residues" evidence="1">
    <location>
        <begin position="11"/>
        <end position="35"/>
    </location>
</feature>
<sequence length="35" mass="3983">MTVSNVRLKTAPRDLRVDETGELEKMSKKSDMTKS</sequence>
<feature type="region of interest" description="Disordered" evidence="1">
    <location>
        <begin position="1"/>
        <end position="35"/>
    </location>
</feature>
<protein>
    <submittedName>
        <fullName evidence="2">Uncharacterized protein</fullName>
    </submittedName>
</protein>
<name>A7ES03_SCLS1</name>
<accession>A7ES03</accession>
<dbReference type="Proteomes" id="UP000001312">
    <property type="component" value="Unassembled WGS sequence"/>
</dbReference>
<dbReference type="RefSeq" id="XP_001591481.1">
    <property type="nucleotide sequence ID" value="XM_001591431.1"/>
</dbReference>